<dbReference type="Proteomes" id="UP001589716">
    <property type="component" value="Unassembled WGS sequence"/>
</dbReference>
<proteinExistence type="predicted"/>
<dbReference type="InterPro" id="IPR025326">
    <property type="entry name" value="DUF4232"/>
</dbReference>
<keyword evidence="2" id="KW-0732">Signal</keyword>
<feature type="compositionally biased region" description="Low complexity" evidence="1">
    <location>
        <begin position="32"/>
        <end position="73"/>
    </location>
</feature>
<evidence type="ECO:0000259" key="3">
    <source>
        <dbReference type="Pfam" id="PF14016"/>
    </source>
</evidence>
<evidence type="ECO:0000313" key="5">
    <source>
        <dbReference type="Proteomes" id="UP001589716"/>
    </source>
</evidence>
<dbReference type="RefSeq" id="WP_345491148.1">
    <property type="nucleotide sequence ID" value="NZ_BAAAWU010000001.1"/>
</dbReference>
<accession>A0ABV5QSS5</accession>
<dbReference type="EMBL" id="JBHMCT010000012">
    <property type="protein sequence ID" value="MFB9556581.1"/>
    <property type="molecule type" value="Genomic_DNA"/>
</dbReference>
<gene>
    <name evidence="4" type="ORF">ACFFTP_20615</name>
</gene>
<reference evidence="4 5" key="1">
    <citation type="submission" date="2024-09" db="EMBL/GenBank/DDBJ databases">
        <authorList>
            <person name="Sun Q."/>
            <person name="Mori K."/>
        </authorList>
    </citation>
    <scope>NUCLEOTIDE SEQUENCE [LARGE SCALE GENOMIC DNA]</scope>
    <source>
        <strain evidence="4 5">JCM 4414</strain>
    </source>
</reference>
<feature type="chain" id="PRO_5046869748" evidence="2">
    <location>
        <begin position="27"/>
        <end position="235"/>
    </location>
</feature>
<feature type="signal peptide" evidence="2">
    <location>
        <begin position="1"/>
        <end position="26"/>
    </location>
</feature>
<comment type="caution">
    <text evidence="4">The sequence shown here is derived from an EMBL/GenBank/DDBJ whole genome shotgun (WGS) entry which is preliminary data.</text>
</comment>
<protein>
    <submittedName>
        <fullName evidence="4">DUF4232 domain-containing protein</fullName>
    </submittedName>
</protein>
<evidence type="ECO:0000313" key="4">
    <source>
        <dbReference type="EMBL" id="MFB9556581.1"/>
    </source>
</evidence>
<feature type="compositionally biased region" description="Gly residues" evidence="1">
    <location>
        <begin position="74"/>
        <end position="87"/>
    </location>
</feature>
<keyword evidence="5" id="KW-1185">Reference proteome</keyword>
<feature type="domain" description="DUF4232" evidence="3">
    <location>
        <begin position="91"/>
        <end position="221"/>
    </location>
</feature>
<evidence type="ECO:0000256" key="2">
    <source>
        <dbReference type="SAM" id="SignalP"/>
    </source>
</evidence>
<name>A0ABV5QSS5_9ACTN</name>
<sequence length="235" mass="23229">MNTHTPAGKSWAVGAAVIAALLGATACGPDAAGDAATAAPSDRASASSSARPGGSAPATPDATASPKPSATSDGSGGTGGNGTGAGNGAACTTEHLAVSAVKEPADSKEARHLLITVQNTGDTTCELYRHPLVRLGAEARTTVPVIKDSDPDPGKPVALAPGDEAHAALLVSGGARDEYEAKSISLTLQGGKPGSRLGEPVEVPMPVSTLYADDGQLVTYWTTASGFALDFVVSK</sequence>
<dbReference type="Pfam" id="PF14016">
    <property type="entry name" value="DUF4232"/>
    <property type="match status" value="1"/>
</dbReference>
<organism evidence="4 5">
    <name type="scientific">Streptomyces roseoviridis</name>
    <dbReference type="NCBI Taxonomy" id="67361"/>
    <lineage>
        <taxon>Bacteria</taxon>
        <taxon>Bacillati</taxon>
        <taxon>Actinomycetota</taxon>
        <taxon>Actinomycetes</taxon>
        <taxon>Kitasatosporales</taxon>
        <taxon>Streptomycetaceae</taxon>
        <taxon>Streptomyces</taxon>
    </lineage>
</organism>
<feature type="region of interest" description="Disordered" evidence="1">
    <location>
        <begin position="32"/>
        <end position="88"/>
    </location>
</feature>
<evidence type="ECO:0000256" key="1">
    <source>
        <dbReference type="SAM" id="MobiDB-lite"/>
    </source>
</evidence>